<keyword evidence="3" id="KW-0456">Lyase</keyword>
<dbReference type="GO" id="GO:0003941">
    <property type="term" value="F:L-serine ammonia-lyase activity"/>
    <property type="evidence" value="ECO:0007669"/>
    <property type="project" value="TreeGrafter"/>
</dbReference>
<dbReference type="InterPro" id="IPR036052">
    <property type="entry name" value="TrpB-like_PALP_sf"/>
</dbReference>
<dbReference type="GO" id="GO:0030170">
    <property type="term" value="F:pyridoxal phosphate binding"/>
    <property type="evidence" value="ECO:0007669"/>
    <property type="project" value="InterPro"/>
</dbReference>
<evidence type="ECO:0000256" key="2">
    <source>
        <dbReference type="ARBA" id="ARBA00022898"/>
    </source>
</evidence>
<dbReference type="NCBIfam" id="NF004771">
    <property type="entry name" value="PRK06110.1"/>
    <property type="match status" value="1"/>
</dbReference>
<feature type="domain" description="Tryptophan synthase beta chain-like PALP" evidence="4">
    <location>
        <begin position="24"/>
        <end position="307"/>
    </location>
</feature>
<protein>
    <submittedName>
        <fullName evidence="5">Threonine dehydratase</fullName>
    </submittedName>
</protein>
<dbReference type="CDD" id="cd01562">
    <property type="entry name" value="Thr-dehyd"/>
    <property type="match status" value="1"/>
</dbReference>
<dbReference type="GO" id="GO:0004794">
    <property type="term" value="F:threonine deaminase activity"/>
    <property type="evidence" value="ECO:0007669"/>
    <property type="project" value="TreeGrafter"/>
</dbReference>
<dbReference type="PROSITE" id="PS00165">
    <property type="entry name" value="DEHYDRATASE_SER_THR"/>
    <property type="match status" value="1"/>
</dbReference>
<dbReference type="AlphaFoldDB" id="A0A4V6QAM1"/>
<dbReference type="PANTHER" id="PTHR48078">
    <property type="entry name" value="THREONINE DEHYDRATASE, MITOCHONDRIAL-RELATED"/>
    <property type="match status" value="1"/>
</dbReference>
<organism evidence="5 6">
    <name type="scientific">Rhodovulum visakhapatnamense</name>
    <dbReference type="NCBI Taxonomy" id="364297"/>
    <lineage>
        <taxon>Bacteria</taxon>
        <taxon>Pseudomonadati</taxon>
        <taxon>Pseudomonadota</taxon>
        <taxon>Alphaproteobacteria</taxon>
        <taxon>Rhodobacterales</taxon>
        <taxon>Paracoccaceae</taxon>
        <taxon>Rhodovulum</taxon>
    </lineage>
</organism>
<keyword evidence="2" id="KW-0663">Pyridoxal phosphate</keyword>
<comment type="caution">
    <text evidence="5">The sequence shown here is derived from an EMBL/GenBank/DDBJ whole genome shotgun (WGS) entry which is preliminary data.</text>
</comment>
<dbReference type="InterPro" id="IPR050147">
    <property type="entry name" value="Ser/Thr_Dehydratase"/>
</dbReference>
<evidence type="ECO:0000313" key="6">
    <source>
        <dbReference type="Proteomes" id="UP000295484"/>
    </source>
</evidence>
<dbReference type="InterPro" id="IPR001926">
    <property type="entry name" value="TrpB-like_PALP"/>
</dbReference>
<dbReference type="Gene3D" id="3.40.50.1100">
    <property type="match status" value="2"/>
</dbReference>
<evidence type="ECO:0000313" key="5">
    <source>
        <dbReference type="EMBL" id="TDX23253.1"/>
    </source>
</evidence>
<gene>
    <name evidence="5" type="ORF">EV657_1279</name>
</gene>
<dbReference type="Proteomes" id="UP000295484">
    <property type="component" value="Unassembled WGS sequence"/>
</dbReference>
<dbReference type="SUPFAM" id="SSF53686">
    <property type="entry name" value="Tryptophan synthase beta subunit-like PLP-dependent enzymes"/>
    <property type="match status" value="1"/>
</dbReference>
<comment type="cofactor">
    <cofactor evidence="1">
        <name>pyridoxal 5'-phosphate</name>
        <dbReference type="ChEBI" id="CHEBI:597326"/>
    </cofactor>
</comment>
<dbReference type="PANTHER" id="PTHR48078:SF7">
    <property type="entry name" value="BLL6502 PROTEIN"/>
    <property type="match status" value="1"/>
</dbReference>
<evidence type="ECO:0000256" key="1">
    <source>
        <dbReference type="ARBA" id="ARBA00001933"/>
    </source>
</evidence>
<accession>A0A4V6QAM1</accession>
<evidence type="ECO:0000259" key="4">
    <source>
        <dbReference type="Pfam" id="PF00291"/>
    </source>
</evidence>
<name>A0A4V6QAM1_9RHOB</name>
<reference evidence="5 6" key="1">
    <citation type="submission" date="2019-03" db="EMBL/GenBank/DDBJ databases">
        <title>Genomic Encyclopedia of Type Strains, Phase IV (KMG-IV): sequencing the most valuable type-strain genomes for metagenomic binning, comparative biology and taxonomic classification.</title>
        <authorList>
            <person name="Goeker M."/>
        </authorList>
    </citation>
    <scope>NUCLEOTIDE SEQUENCE [LARGE SCALE GENOMIC DNA]</scope>
    <source>
        <strain evidence="5 6">JA181</strain>
    </source>
</reference>
<dbReference type="Pfam" id="PF00291">
    <property type="entry name" value="PALP"/>
    <property type="match status" value="1"/>
</dbReference>
<dbReference type="RefSeq" id="WP_134079239.1">
    <property type="nucleotide sequence ID" value="NZ_SOEB01000027.1"/>
</dbReference>
<proteinExistence type="predicted"/>
<dbReference type="InterPro" id="IPR000634">
    <property type="entry name" value="Ser/Thr_deHydtase_PyrdxlP-BS"/>
</dbReference>
<sequence>MADPLFSLDDLEEAARLVHARMPPTPQYPWPLLAEATGAEVWVKHENHTPTGAFKLRGALTFIDWLARTQPDCPGIVTATRGNHGQGQALAARAADMTARIYVPEGNSVEKNAAMRAFGADLRIFGADFDTAREEAFRVAETEGLVPVPPFHRELVRGVATYALELFTAQPDLHTVYVPIGCGSGICGTIAARDALGLSTRIVGVVSENADCVLRSMAASDLVETPTAHTFADGLAVRVPVAEAFAIYSAGAERIVSVSDEEIAAAIRLYFRATHNVAEGAGAAPLAALMQEREMMAGRRVGVILCGGNIDSAWFAEVLGGGVPQP</sequence>
<dbReference type="EMBL" id="SOEB01000027">
    <property type="protein sequence ID" value="TDX23253.1"/>
    <property type="molecule type" value="Genomic_DNA"/>
</dbReference>
<dbReference type="GO" id="GO:0006565">
    <property type="term" value="P:L-serine catabolic process"/>
    <property type="evidence" value="ECO:0007669"/>
    <property type="project" value="TreeGrafter"/>
</dbReference>
<dbReference type="GO" id="GO:0009097">
    <property type="term" value="P:isoleucine biosynthetic process"/>
    <property type="evidence" value="ECO:0007669"/>
    <property type="project" value="TreeGrafter"/>
</dbReference>
<dbReference type="GO" id="GO:0006567">
    <property type="term" value="P:L-threonine catabolic process"/>
    <property type="evidence" value="ECO:0007669"/>
    <property type="project" value="TreeGrafter"/>
</dbReference>
<evidence type="ECO:0000256" key="3">
    <source>
        <dbReference type="ARBA" id="ARBA00023239"/>
    </source>
</evidence>